<comment type="caution">
    <text evidence="2">The sequence shown here is derived from an EMBL/GenBank/DDBJ whole genome shotgun (WGS) entry which is preliminary data.</text>
</comment>
<protein>
    <recommendedName>
        <fullName evidence="1">CBM2 domain-containing protein</fullName>
    </recommendedName>
</protein>
<dbReference type="InterPro" id="IPR001919">
    <property type="entry name" value="CBD2"/>
</dbReference>
<keyword evidence="3" id="KW-1185">Reference proteome</keyword>
<dbReference type="GO" id="GO:0005975">
    <property type="term" value="P:carbohydrate metabolic process"/>
    <property type="evidence" value="ECO:0007669"/>
    <property type="project" value="InterPro"/>
</dbReference>
<gene>
    <name evidence="2" type="ORF">AWC27_16695</name>
</gene>
<evidence type="ECO:0000259" key="1">
    <source>
        <dbReference type="PROSITE" id="PS51173"/>
    </source>
</evidence>
<evidence type="ECO:0000313" key="3">
    <source>
        <dbReference type="Proteomes" id="UP000193317"/>
    </source>
</evidence>
<accession>A0A1X2FKW9</accession>
<dbReference type="GO" id="GO:0004553">
    <property type="term" value="F:hydrolase activity, hydrolyzing O-glycosyl compounds"/>
    <property type="evidence" value="ECO:0007669"/>
    <property type="project" value="InterPro"/>
</dbReference>
<dbReference type="Gene3D" id="2.60.40.290">
    <property type="match status" value="1"/>
</dbReference>
<dbReference type="Proteomes" id="UP000193317">
    <property type="component" value="Unassembled WGS sequence"/>
</dbReference>
<dbReference type="SMART" id="SM00637">
    <property type="entry name" value="CBD_II"/>
    <property type="match status" value="1"/>
</dbReference>
<dbReference type="GO" id="GO:0030247">
    <property type="term" value="F:polysaccharide binding"/>
    <property type="evidence" value="ECO:0007669"/>
    <property type="project" value="UniProtKB-UniRule"/>
</dbReference>
<reference evidence="2 3" key="1">
    <citation type="submission" date="2016-01" db="EMBL/GenBank/DDBJ databases">
        <title>The new phylogeny of the genus Mycobacterium.</title>
        <authorList>
            <person name="Tarcisio F."/>
            <person name="Conor M."/>
            <person name="Antonella G."/>
            <person name="Elisabetta G."/>
            <person name="Giulia F.S."/>
            <person name="Sara T."/>
            <person name="Anna F."/>
            <person name="Clotilde B."/>
            <person name="Roberto B."/>
            <person name="Veronica D.S."/>
            <person name="Fabio R."/>
            <person name="Monica P."/>
            <person name="Olivier J."/>
            <person name="Enrico T."/>
            <person name="Nicola S."/>
        </authorList>
    </citation>
    <scope>NUCLEOTIDE SEQUENCE [LARGE SCALE GENOMIC DNA]</scope>
    <source>
        <strain evidence="2 3">DSM 44166</strain>
    </source>
</reference>
<dbReference type="AlphaFoldDB" id="A0A1X2FKW9"/>
<sequence>MSGLRRYEKLWRPGLNVALSAFIVAMLALGSTPVANAAAISATLSVQSQWQTGFIARGAVTNLTMAPLSGWKLEFDLPAGESVLHAWNSQVTQSGTHYVLGPANFNYTLAPGATASFGFRGALSGTYSPPVNCRINGLPCS</sequence>
<proteinExistence type="predicted"/>
<dbReference type="InterPro" id="IPR008965">
    <property type="entry name" value="CBM2/CBM3_carb-bd_dom_sf"/>
</dbReference>
<dbReference type="InterPro" id="IPR012291">
    <property type="entry name" value="CBM2_carb-bd_dom_sf"/>
</dbReference>
<organism evidence="2 3">
    <name type="scientific">Mycobacterium szulgai</name>
    <dbReference type="NCBI Taxonomy" id="1787"/>
    <lineage>
        <taxon>Bacteria</taxon>
        <taxon>Bacillati</taxon>
        <taxon>Actinomycetota</taxon>
        <taxon>Actinomycetes</taxon>
        <taxon>Mycobacteriales</taxon>
        <taxon>Mycobacteriaceae</taxon>
        <taxon>Mycobacterium</taxon>
    </lineage>
</organism>
<dbReference type="Pfam" id="PF00553">
    <property type="entry name" value="CBM_2"/>
    <property type="match status" value="1"/>
</dbReference>
<evidence type="ECO:0000313" key="2">
    <source>
        <dbReference type="EMBL" id="ORX19083.1"/>
    </source>
</evidence>
<dbReference type="RefSeq" id="WP_085668622.1">
    <property type="nucleotide sequence ID" value="NZ_JACKRU010000646.1"/>
</dbReference>
<name>A0A1X2FKW9_MYCSZ</name>
<dbReference type="SUPFAM" id="SSF49384">
    <property type="entry name" value="Carbohydrate-binding domain"/>
    <property type="match status" value="1"/>
</dbReference>
<feature type="domain" description="CBM2" evidence="1">
    <location>
        <begin position="33"/>
        <end position="141"/>
    </location>
</feature>
<dbReference type="PROSITE" id="PS51173">
    <property type="entry name" value="CBM2"/>
    <property type="match status" value="1"/>
</dbReference>
<dbReference type="OrthoDB" id="5172397at2"/>
<dbReference type="EMBL" id="LQPW01000005">
    <property type="protein sequence ID" value="ORX19083.1"/>
    <property type="molecule type" value="Genomic_DNA"/>
</dbReference>